<protein>
    <submittedName>
        <fullName evidence="1">Uncharacterized protein</fullName>
    </submittedName>
</protein>
<dbReference type="SUPFAM" id="SSF117281">
    <property type="entry name" value="Kelch motif"/>
    <property type="match status" value="1"/>
</dbReference>
<dbReference type="Gene3D" id="2.120.10.80">
    <property type="entry name" value="Kelch-type beta propeller"/>
    <property type="match status" value="1"/>
</dbReference>
<organism evidence="1 2">
    <name type="scientific">Hymenolepis diminuta</name>
    <name type="common">Rat tapeworm</name>
    <dbReference type="NCBI Taxonomy" id="6216"/>
    <lineage>
        <taxon>Eukaryota</taxon>
        <taxon>Metazoa</taxon>
        <taxon>Spiralia</taxon>
        <taxon>Lophotrochozoa</taxon>
        <taxon>Platyhelminthes</taxon>
        <taxon>Cestoda</taxon>
        <taxon>Eucestoda</taxon>
        <taxon>Cyclophyllidea</taxon>
        <taxon>Hymenolepididae</taxon>
        <taxon>Hymenolepis</taxon>
    </lineage>
</organism>
<dbReference type="AlphaFoldDB" id="A0A564YR87"/>
<proteinExistence type="predicted"/>
<sequence length="263" mass="27816">MLTDLKFSFSSNWVYDFPYLTYYCLYSARSQLCAATLNQRGLIVAVGGISETPSTPSTQPSSSSAYANAHLVERTNLSPSGEAYDPRCSHWTRLPELLTRGPLIGACLVPLSSSSGRLLLIGGTDGVSAVTQTQIFDSRAWSWLPGPSLSIGRASPCAVSLTPSVTQLKDIGSLYSVPCIAVIGGYNLSSGGFLNSVEIVGVKGSSGQVSPLSVPLNVSLRECISPGPLSDISDIPVSHPPSNPRYEEQTECPSQLLSILSTN</sequence>
<keyword evidence="2" id="KW-1185">Reference proteome</keyword>
<evidence type="ECO:0000313" key="1">
    <source>
        <dbReference type="EMBL" id="VUZ49781.1"/>
    </source>
</evidence>
<dbReference type="InterPro" id="IPR015915">
    <property type="entry name" value="Kelch-typ_b-propeller"/>
</dbReference>
<reference evidence="1 2" key="1">
    <citation type="submission" date="2019-07" db="EMBL/GenBank/DDBJ databases">
        <authorList>
            <person name="Jastrzebski P J."/>
            <person name="Paukszto L."/>
            <person name="Jastrzebski P J."/>
        </authorList>
    </citation>
    <scope>NUCLEOTIDE SEQUENCE [LARGE SCALE GENOMIC DNA]</scope>
    <source>
        <strain evidence="1 2">WMS-il1</strain>
    </source>
</reference>
<dbReference type="EMBL" id="CABIJS010000333">
    <property type="protein sequence ID" value="VUZ49781.1"/>
    <property type="molecule type" value="Genomic_DNA"/>
</dbReference>
<name>A0A564YR87_HYMDI</name>
<accession>A0A564YR87</accession>
<dbReference type="Proteomes" id="UP000321570">
    <property type="component" value="Unassembled WGS sequence"/>
</dbReference>
<gene>
    <name evidence="1" type="ORF">WMSIL1_LOCUS8658</name>
</gene>
<evidence type="ECO:0000313" key="2">
    <source>
        <dbReference type="Proteomes" id="UP000321570"/>
    </source>
</evidence>